<feature type="compositionally biased region" description="Polar residues" evidence="1">
    <location>
        <begin position="1226"/>
        <end position="1243"/>
    </location>
</feature>
<keyword evidence="3" id="KW-1185">Reference proteome</keyword>
<evidence type="ECO:0000313" key="3">
    <source>
        <dbReference type="Proteomes" id="UP001498398"/>
    </source>
</evidence>
<gene>
    <name evidence="2" type="ORF">VKT23_011414</name>
</gene>
<feature type="compositionally biased region" description="Basic and acidic residues" evidence="1">
    <location>
        <begin position="1471"/>
        <end position="1482"/>
    </location>
</feature>
<feature type="region of interest" description="Disordered" evidence="1">
    <location>
        <begin position="1"/>
        <end position="20"/>
    </location>
</feature>
<proteinExistence type="predicted"/>
<feature type="compositionally biased region" description="Polar residues" evidence="1">
    <location>
        <begin position="988"/>
        <end position="1000"/>
    </location>
</feature>
<protein>
    <submittedName>
        <fullName evidence="2">Uncharacterized protein</fullName>
    </submittedName>
</protein>
<feature type="compositionally biased region" description="Polar residues" evidence="1">
    <location>
        <begin position="1456"/>
        <end position="1469"/>
    </location>
</feature>
<accession>A0ABR1JE25</accession>
<organism evidence="2 3">
    <name type="scientific">Marasmiellus scandens</name>
    <dbReference type="NCBI Taxonomy" id="2682957"/>
    <lineage>
        <taxon>Eukaryota</taxon>
        <taxon>Fungi</taxon>
        <taxon>Dikarya</taxon>
        <taxon>Basidiomycota</taxon>
        <taxon>Agaricomycotina</taxon>
        <taxon>Agaricomycetes</taxon>
        <taxon>Agaricomycetidae</taxon>
        <taxon>Agaricales</taxon>
        <taxon>Marasmiineae</taxon>
        <taxon>Omphalotaceae</taxon>
        <taxon>Marasmiellus</taxon>
    </lineage>
</organism>
<comment type="caution">
    <text evidence="2">The sequence shown here is derived from an EMBL/GenBank/DDBJ whole genome shotgun (WGS) entry which is preliminary data.</text>
</comment>
<sequence length="1558" mass="163947">MAAVEVADTLPTTANEDQGLVHEVTSKGPIVEDTETEVLDKDASRETAGEVAKQSVSDDVLLNDGVHSAAETNGHVSENSNILKDVATGEPIAGLEVSTEYTSVPVKEDVEEPKEVDVDTEREQDQVANNSGLEEGNGQPAELQRGPETELAMTEDATTDPRESVSVEESGDVSHVKSDSTNAPTSEEFNGTDSEAEQSQVDLVQASPSDVLHETLEEIAEPELSPAGDVTGSISNDDTQVVGEVHAECEADLLGAEEVSKPSSSLESPTTEDPEDFSHIQVIDESSEIKGNLPVETLATASEGPAGETISVVPVVDGDDQPSTDVAIPESLASVTDNDEAVSALEGGSASNSGDIEDNTTPIENLHMGQNSVVDEDGQTSAEADILEPVVSSELTNVSIRVEARADGDSPSDENDSTVAADDSGATSQDLVGEVVTIAPVVDNDNGDSAESVSTEYPALATDDLEAASVTSAFDDLKNEIAISREADDLASQDAPVSPTGDETHMQAQLAEPAPESQVSADNTTPVEADVEAVVTLQETGKALISESQPPAEIEVVTVPVEHTLSETEVVNGQIDLDETVEDTATSEDARLEKELDAQRDIPANMSAFESAISQVENMVPVVDDSPEIPEIETSANVEIDQVVEDPPIPPELSSTQESTESTELAETVDTMQVEEPTQPSVHVEPLVEESSAQVEILSEENVDTTTGPESLAPENQPVPSSDLKETLPASGMTEGRSAVDAVSQVEEINVQPSPQESNIESLDVTAPPEESVSEPGPGVPTNVEEQSFSQLAKEIIVPTEVSSTDGSLQSNTHEKLAVEDDVESSHIPTILTDDSQLNQTDDQAIADPAGVERSNSPSWTQSYSVQNQGHSQVEAESNSILSKSEIEPDTTTIPPGSEGSVPPALETQSDVPADAPVEGGSTQEIASQTNVEPSSQESGIALLDVTTPPRVEELVSELTGKEALSPPVVEAAVRTEEFSTAPIIVTEDSQLDQNDNSSAVYHVDIEPPKSPSWAQSYSVQNQGPGTSQAQSDETGAEPEIIPSAESVTSHESPSTSHVEAWTPSYSVSRQGSPRPESKPLAEDAVPDSFEDIQITKDELAPGNDQKIVEVDPGANDSDKMVIDNTPDIAKQESEQGPSDLSEVCTADLPKDDAISNTVINVSSNLDVKDAIERPKSPWTPSYSVTSQGSGVVNEEDIPQIALPATAQVDAVPTTETEVSEEAIKTATSHSTLPWASSYSASVQGGLKSDTEGLPEAQKASKGENSDAPQNNVFKDIQDSASDIPPSEDSTGTVAPVIEDQKVLPESGIQPDESTPVLDVQVVPETESQFIAPVSTENLQGPEAIERPKSPWTPSYSVTQQGSAETPVDGSEQRDNAVNEPIEAAIDLPSPKNDERPWTPSYSVFSLPGASTKAEGSSHEEASLEDDANQDPATEVPTAPKTVDESPENKPAFPTAQDNGSQESLTSLDTVEPKDSKSRARLESTTSSLFFPGGWFSRPPPATLDTAQGQGVFTPSKSTDAPESPTKVSSSETAAATPDDGAEVEAAAEKKSRWCIVM</sequence>
<feature type="region of interest" description="Disordered" evidence="1">
    <location>
        <begin position="485"/>
        <end position="525"/>
    </location>
</feature>
<feature type="region of interest" description="Disordered" evidence="1">
    <location>
        <begin position="344"/>
        <end position="380"/>
    </location>
</feature>
<feature type="region of interest" description="Disordered" evidence="1">
    <location>
        <begin position="801"/>
        <end position="946"/>
    </location>
</feature>
<feature type="compositionally biased region" description="Polar residues" evidence="1">
    <location>
        <begin position="1013"/>
        <end position="1034"/>
    </location>
</feature>
<feature type="compositionally biased region" description="Low complexity" evidence="1">
    <location>
        <begin position="652"/>
        <end position="668"/>
    </location>
</feature>
<feature type="compositionally biased region" description="Polar residues" evidence="1">
    <location>
        <begin position="801"/>
        <end position="812"/>
    </location>
</feature>
<name>A0ABR1JE25_9AGAR</name>
<dbReference type="Proteomes" id="UP001498398">
    <property type="component" value="Unassembled WGS sequence"/>
</dbReference>
<feature type="region of interest" description="Disordered" evidence="1">
    <location>
        <begin position="94"/>
        <end position="240"/>
    </location>
</feature>
<reference evidence="2 3" key="1">
    <citation type="submission" date="2024-01" db="EMBL/GenBank/DDBJ databases">
        <title>A draft genome for the cacao thread blight pathogen Marasmiellus scandens.</title>
        <authorList>
            <person name="Baruah I.K."/>
            <person name="Leung J."/>
            <person name="Bukari Y."/>
            <person name="Amoako-Attah I."/>
            <person name="Meinhardt L.W."/>
            <person name="Bailey B.A."/>
            <person name="Cohen S.P."/>
        </authorList>
    </citation>
    <scope>NUCLEOTIDE SEQUENCE [LARGE SCALE GENOMIC DNA]</scope>
    <source>
        <strain evidence="2 3">GH-19</strain>
    </source>
</reference>
<feature type="compositionally biased region" description="Polar residues" evidence="1">
    <location>
        <begin position="751"/>
        <end position="761"/>
    </location>
</feature>
<feature type="compositionally biased region" description="Polar residues" evidence="1">
    <location>
        <begin position="921"/>
        <end position="939"/>
    </location>
</feature>
<feature type="region of interest" description="Disordered" evidence="1">
    <location>
        <begin position="1212"/>
        <end position="1544"/>
    </location>
</feature>
<feature type="compositionally biased region" description="Polar residues" evidence="1">
    <location>
        <begin position="179"/>
        <end position="208"/>
    </location>
</feature>
<feature type="compositionally biased region" description="Basic and acidic residues" evidence="1">
    <location>
        <begin position="113"/>
        <end position="125"/>
    </location>
</feature>
<feature type="compositionally biased region" description="Polar residues" evidence="1">
    <location>
        <begin position="854"/>
        <end position="883"/>
    </location>
</feature>
<feature type="region of interest" description="Disordered" evidence="1">
    <location>
        <begin position="634"/>
        <end position="787"/>
    </location>
</feature>
<feature type="compositionally biased region" description="Polar residues" evidence="1">
    <location>
        <begin position="1046"/>
        <end position="1072"/>
    </location>
</feature>
<feature type="compositionally biased region" description="Polar residues" evidence="1">
    <location>
        <begin position="1505"/>
        <end position="1534"/>
    </location>
</feature>
<feature type="region of interest" description="Disordered" evidence="1">
    <location>
        <begin position="981"/>
        <end position="1122"/>
    </location>
</feature>
<feature type="compositionally biased region" description="Polar residues" evidence="1">
    <location>
        <begin position="1352"/>
        <end position="1364"/>
    </location>
</feature>
<feature type="region of interest" description="Disordered" evidence="1">
    <location>
        <begin position="252"/>
        <end position="278"/>
    </location>
</feature>
<feature type="compositionally biased region" description="Polar residues" evidence="1">
    <location>
        <begin position="349"/>
        <end position="373"/>
    </location>
</feature>
<evidence type="ECO:0000313" key="2">
    <source>
        <dbReference type="EMBL" id="KAK7454661.1"/>
    </source>
</evidence>
<feature type="compositionally biased region" description="Polar residues" evidence="1">
    <location>
        <begin position="833"/>
        <end position="843"/>
    </location>
</feature>
<evidence type="ECO:0000256" key="1">
    <source>
        <dbReference type="SAM" id="MobiDB-lite"/>
    </source>
</evidence>
<dbReference type="EMBL" id="JBANRG010000024">
    <property type="protein sequence ID" value="KAK7454661.1"/>
    <property type="molecule type" value="Genomic_DNA"/>
</dbReference>
<feature type="compositionally biased region" description="Low complexity" evidence="1">
    <location>
        <begin position="768"/>
        <end position="781"/>
    </location>
</feature>
<feature type="region of interest" description="Disordered" evidence="1">
    <location>
        <begin position="402"/>
        <end position="430"/>
    </location>
</feature>